<reference evidence="1 2" key="1">
    <citation type="submission" date="2017-10" db="EMBL/GenBank/DDBJ databases">
        <authorList>
            <person name="Sibley D."/>
            <person name="Venepally P."/>
            <person name="Karamycheva S."/>
            <person name="Hadjithomas M."/>
            <person name="Khan A."/>
            <person name="Brunk B."/>
            <person name="Roos D."/>
            <person name="Caler E."/>
            <person name="Lorenzi H."/>
        </authorList>
    </citation>
    <scope>NUCLEOTIDE SEQUENCE [LARGE SCALE GENOMIC DNA]</scope>
    <source>
        <strain evidence="1 2">CAST</strain>
    </source>
</reference>
<keyword evidence="1" id="KW-0687">Ribonucleoprotein</keyword>
<sequence length="22" mass="2686">MFGQRVNSLIFYSKLYSKYNNL</sequence>
<protein>
    <submittedName>
        <fullName evidence="1">Putative ribosomal protein S3</fullName>
    </submittedName>
</protein>
<keyword evidence="1" id="KW-0689">Ribosomal protein</keyword>
<evidence type="ECO:0000313" key="1">
    <source>
        <dbReference type="EMBL" id="RQX66453.1"/>
    </source>
</evidence>
<organism evidence="1 2">
    <name type="scientific">Toxoplasma gondii CAST</name>
    <dbReference type="NCBI Taxonomy" id="943122"/>
    <lineage>
        <taxon>Eukaryota</taxon>
        <taxon>Sar</taxon>
        <taxon>Alveolata</taxon>
        <taxon>Apicomplexa</taxon>
        <taxon>Conoidasida</taxon>
        <taxon>Coccidia</taxon>
        <taxon>Eucoccidiorida</taxon>
        <taxon>Eimeriorina</taxon>
        <taxon>Sarcocystidae</taxon>
        <taxon>Toxoplasma</taxon>
    </lineage>
</organism>
<accession>A0A3R8FZG3</accession>
<dbReference type="EMBL" id="AHIV02005690">
    <property type="protein sequence ID" value="RQX66453.1"/>
    <property type="molecule type" value="Genomic_DNA"/>
</dbReference>
<name>A0A3R8FZG3_TOXGO</name>
<evidence type="ECO:0000313" key="2">
    <source>
        <dbReference type="Proteomes" id="UP000284452"/>
    </source>
</evidence>
<dbReference type="VEuPathDB" id="ToxoDB:TGCAST_300615"/>
<dbReference type="Proteomes" id="UP000284452">
    <property type="component" value="Apicoplast Api"/>
</dbReference>
<gene>
    <name evidence="1" type="ORF">TGCAST_300615</name>
</gene>
<dbReference type="AlphaFoldDB" id="A0A3R8FZG3"/>
<dbReference type="GO" id="GO:0005840">
    <property type="term" value="C:ribosome"/>
    <property type="evidence" value="ECO:0007669"/>
    <property type="project" value="UniProtKB-KW"/>
</dbReference>
<proteinExistence type="predicted"/>
<comment type="caution">
    <text evidence="1">The sequence shown here is derived from an EMBL/GenBank/DDBJ whole genome shotgun (WGS) entry which is preliminary data.</text>
</comment>